<dbReference type="OrthoDB" id="2588832at2759"/>
<evidence type="ECO:0000256" key="6">
    <source>
        <dbReference type="RuleBase" id="RU362125"/>
    </source>
</evidence>
<dbReference type="Pfam" id="PF00441">
    <property type="entry name" value="Acyl-CoA_dh_1"/>
    <property type="match status" value="1"/>
</dbReference>
<keyword evidence="4 6" id="KW-0274">FAD</keyword>
<dbReference type="Pfam" id="PF02771">
    <property type="entry name" value="Acyl-CoA_dh_N"/>
    <property type="match status" value="1"/>
</dbReference>
<evidence type="ECO:0000256" key="1">
    <source>
        <dbReference type="ARBA" id="ARBA00001974"/>
    </source>
</evidence>
<dbReference type="STRING" id="215250.A0A316YUM4"/>
<dbReference type="Gene3D" id="1.10.540.10">
    <property type="entry name" value="Acyl-CoA dehydrogenase/oxidase, N-terminal domain"/>
    <property type="match status" value="1"/>
</dbReference>
<dbReference type="Pfam" id="PF02770">
    <property type="entry name" value="Acyl-CoA_dh_M"/>
    <property type="match status" value="1"/>
</dbReference>
<keyword evidence="11" id="KW-1185">Reference proteome</keyword>
<reference evidence="10 11" key="1">
    <citation type="journal article" date="2018" name="Mol. Biol. Evol.">
        <title>Broad Genomic Sampling Reveals a Smut Pathogenic Ancestry of the Fungal Clade Ustilaginomycotina.</title>
        <authorList>
            <person name="Kijpornyongpan T."/>
            <person name="Mondo S.J."/>
            <person name="Barry K."/>
            <person name="Sandor L."/>
            <person name="Lee J."/>
            <person name="Lipzen A."/>
            <person name="Pangilinan J."/>
            <person name="LaButti K."/>
            <person name="Hainaut M."/>
            <person name="Henrissat B."/>
            <person name="Grigoriev I.V."/>
            <person name="Spatafora J.W."/>
            <person name="Aime M.C."/>
        </authorList>
    </citation>
    <scope>NUCLEOTIDE SEQUENCE [LARGE SCALE GENOMIC DNA]</scope>
    <source>
        <strain evidence="10 11">MCA 4198</strain>
    </source>
</reference>
<organism evidence="10 11">
    <name type="scientific">Acaromyces ingoldii</name>
    <dbReference type="NCBI Taxonomy" id="215250"/>
    <lineage>
        <taxon>Eukaryota</taxon>
        <taxon>Fungi</taxon>
        <taxon>Dikarya</taxon>
        <taxon>Basidiomycota</taxon>
        <taxon>Ustilaginomycotina</taxon>
        <taxon>Exobasidiomycetes</taxon>
        <taxon>Exobasidiales</taxon>
        <taxon>Cryptobasidiaceae</taxon>
        <taxon>Acaromyces</taxon>
    </lineage>
</organism>
<dbReference type="InterPro" id="IPR037069">
    <property type="entry name" value="AcylCoA_DH/ox_N_sf"/>
</dbReference>
<feature type="domain" description="Acyl-CoA dehydrogenase/oxidase N-terminal" evidence="9">
    <location>
        <begin position="97"/>
        <end position="165"/>
    </location>
</feature>
<dbReference type="InterPro" id="IPR046373">
    <property type="entry name" value="Acyl-CoA_Oxase/DH_mid-dom_sf"/>
</dbReference>
<dbReference type="InterPro" id="IPR013786">
    <property type="entry name" value="AcylCoA_DH/ox_N"/>
</dbReference>
<feature type="domain" description="Acyl-CoA dehydrogenase/oxidase C-terminal" evidence="7">
    <location>
        <begin position="278"/>
        <end position="432"/>
    </location>
</feature>
<name>A0A316YUM4_9BASI</name>
<evidence type="ECO:0000256" key="2">
    <source>
        <dbReference type="ARBA" id="ARBA00009347"/>
    </source>
</evidence>
<accession>A0A316YUM4</accession>
<feature type="domain" description="Acyl-CoA oxidase/dehydrogenase middle" evidence="8">
    <location>
        <begin position="169"/>
        <end position="266"/>
    </location>
</feature>
<dbReference type="InterPro" id="IPR009100">
    <property type="entry name" value="AcylCoA_DH/oxidase_NM_dom_sf"/>
</dbReference>
<comment type="cofactor">
    <cofactor evidence="1 6">
        <name>FAD</name>
        <dbReference type="ChEBI" id="CHEBI:57692"/>
    </cofactor>
</comment>
<dbReference type="Gene3D" id="2.40.110.10">
    <property type="entry name" value="Butyryl-CoA Dehydrogenase, subunit A, domain 2"/>
    <property type="match status" value="1"/>
</dbReference>
<proteinExistence type="inferred from homology"/>
<comment type="similarity">
    <text evidence="2 6">Belongs to the acyl-CoA dehydrogenase family.</text>
</comment>
<keyword evidence="3 6" id="KW-0285">Flavoprotein</keyword>
<dbReference type="GO" id="GO:0005737">
    <property type="term" value="C:cytoplasm"/>
    <property type="evidence" value="ECO:0007669"/>
    <property type="project" value="TreeGrafter"/>
</dbReference>
<evidence type="ECO:0000256" key="3">
    <source>
        <dbReference type="ARBA" id="ARBA00022630"/>
    </source>
</evidence>
<gene>
    <name evidence="10" type="ORF">FA10DRAFT_257338</name>
</gene>
<evidence type="ECO:0000259" key="8">
    <source>
        <dbReference type="Pfam" id="PF02770"/>
    </source>
</evidence>
<dbReference type="InParanoid" id="A0A316YUM4"/>
<dbReference type="GO" id="GO:0050660">
    <property type="term" value="F:flavin adenine dinucleotide binding"/>
    <property type="evidence" value="ECO:0007669"/>
    <property type="project" value="InterPro"/>
</dbReference>
<evidence type="ECO:0000256" key="4">
    <source>
        <dbReference type="ARBA" id="ARBA00022827"/>
    </source>
</evidence>
<dbReference type="GO" id="GO:0003995">
    <property type="term" value="F:acyl-CoA dehydrogenase activity"/>
    <property type="evidence" value="ECO:0007669"/>
    <property type="project" value="TreeGrafter"/>
</dbReference>
<dbReference type="EMBL" id="KZ819634">
    <property type="protein sequence ID" value="PWN92941.1"/>
    <property type="molecule type" value="Genomic_DNA"/>
</dbReference>
<dbReference type="InterPro" id="IPR050741">
    <property type="entry name" value="Acyl-CoA_dehydrogenase"/>
</dbReference>
<protein>
    <submittedName>
        <fullName evidence="10">Acyl-CoA dehydrogenase</fullName>
    </submittedName>
</protein>
<evidence type="ECO:0000313" key="10">
    <source>
        <dbReference type="EMBL" id="PWN92941.1"/>
    </source>
</evidence>
<dbReference type="SUPFAM" id="SSF47203">
    <property type="entry name" value="Acyl-CoA dehydrogenase C-terminal domain-like"/>
    <property type="match status" value="1"/>
</dbReference>
<dbReference type="RefSeq" id="XP_025380139.1">
    <property type="nucleotide sequence ID" value="XM_025519852.1"/>
</dbReference>
<evidence type="ECO:0000256" key="5">
    <source>
        <dbReference type="ARBA" id="ARBA00023002"/>
    </source>
</evidence>
<dbReference type="FunFam" id="2.40.110.10:FF:000002">
    <property type="entry name" value="Acyl-CoA dehydrogenase fadE12"/>
    <property type="match status" value="1"/>
</dbReference>
<dbReference type="Proteomes" id="UP000245768">
    <property type="component" value="Unassembled WGS sequence"/>
</dbReference>
<evidence type="ECO:0000259" key="9">
    <source>
        <dbReference type="Pfam" id="PF02771"/>
    </source>
</evidence>
<dbReference type="GeneID" id="37041768"/>
<dbReference type="AlphaFoldDB" id="A0A316YUM4"/>
<keyword evidence="5 6" id="KW-0560">Oxidoreductase</keyword>
<evidence type="ECO:0000313" key="11">
    <source>
        <dbReference type="Proteomes" id="UP000245768"/>
    </source>
</evidence>
<dbReference type="GO" id="GO:0033539">
    <property type="term" value="P:fatty acid beta-oxidation using acyl-CoA dehydrogenase"/>
    <property type="evidence" value="ECO:0007669"/>
    <property type="project" value="TreeGrafter"/>
</dbReference>
<sequence length="445" mass="48008">MAKQQDQGIAPEEPFGSVLPFAEPSWYGALGRTSPYYGESHRRLRAFCREYVDSWIDQAGDWEAAGHVPAEQYAKHAKLGFVATFINPMAPEYLEQAGITLPAGIHSSEWDAFHSLIVADELMRCGYLGVVWALGGGNAIGGPPIVRFGSRDVKDEILPGVMRGEKRVCLGVTEPGAGSDVAQLKTTAVRSADGSHYVVNGQKKWITNAVFADYVTAVVRTGEPDSGAAGISVLVVPLALPGVERKHLANSGVAASGSTLITFDDVKVPSRYLLGRENEGFRIVMSNFNGERLALAIQACRMSRVCIEDSYAYACKRVVFGRPLIAQPVIRAKIADMGRAVERLQAWIEALAHTARAATKQAGDMDLAGRVALLKVESGRCLELVNREAQQILGGLSFQRGGDHAGARIEQIGRDLRVMVVGGGSDEILTDLGTRMEKMKADSRL</sequence>
<dbReference type="Gene3D" id="1.20.140.10">
    <property type="entry name" value="Butyryl-CoA Dehydrogenase, subunit A, domain 3"/>
    <property type="match status" value="1"/>
</dbReference>
<dbReference type="SUPFAM" id="SSF56645">
    <property type="entry name" value="Acyl-CoA dehydrogenase NM domain-like"/>
    <property type="match status" value="1"/>
</dbReference>
<dbReference type="InterPro" id="IPR009075">
    <property type="entry name" value="AcylCo_DH/oxidase_C"/>
</dbReference>
<dbReference type="PANTHER" id="PTHR48083:SF17">
    <property type="entry name" value="ACYL-COA DEHYDROGENASE (AFU_ORTHOLOGUE AFUA_2G16630)-RELATED"/>
    <property type="match status" value="1"/>
</dbReference>
<dbReference type="PANTHER" id="PTHR48083">
    <property type="entry name" value="MEDIUM-CHAIN SPECIFIC ACYL-COA DEHYDROGENASE, MITOCHONDRIAL-RELATED"/>
    <property type="match status" value="1"/>
</dbReference>
<dbReference type="InterPro" id="IPR006091">
    <property type="entry name" value="Acyl-CoA_Oxase/DH_mid-dom"/>
</dbReference>
<evidence type="ECO:0000259" key="7">
    <source>
        <dbReference type="Pfam" id="PF00441"/>
    </source>
</evidence>
<dbReference type="InterPro" id="IPR036250">
    <property type="entry name" value="AcylCo_DH-like_C"/>
</dbReference>